<dbReference type="EMBL" id="PDKV01000048">
    <property type="protein sequence ID" value="PIB73669.1"/>
    <property type="molecule type" value="Genomic_DNA"/>
</dbReference>
<reference evidence="1 3" key="1">
    <citation type="submission" date="2016-01" db="EMBL/GenBank/DDBJ databases">
        <title>The new phylogeny of the genus Mycobacterium.</title>
        <authorList>
            <person name="Tarcisio F."/>
            <person name="Conor M."/>
            <person name="Antonella G."/>
            <person name="Elisabetta G."/>
            <person name="Giulia F.S."/>
            <person name="Sara T."/>
            <person name="Anna F."/>
            <person name="Clotilde B."/>
            <person name="Roberto B."/>
            <person name="Veronica D.S."/>
            <person name="Fabio R."/>
            <person name="Monica P."/>
            <person name="Olivier J."/>
            <person name="Enrico T."/>
            <person name="Nicola S."/>
        </authorList>
    </citation>
    <scope>NUCLEOTIDE SEQUENCE [LARGE SCALE GENOMIC DNA]</scope>
    <source>
        <strain evidence="1 3">DSM 44243</strain>
    </source>
</reference>
<dbReference type="STRING" id="28045.AWB95_17800"/>
<name>A0A1X1RMA7_MYCCE</name>
<sequence>MALLTFQAILTQVDVRGILGSIRVPTLVLHREKDAIPVEFARELAAMIPSARLVELDGIDHWPFVGDINSITGEIEEFLTGQRHEHVPDRVLATVLFTDIVDSTRRAAELGDRRWRELLERHDDTTCNEIARFHGRFVKHTGDGVLATFDGPTTCAPLCHRTRRAHTGIGYRHSMRPAHRRV</sequence>
<dbReference type="SUPFAM" id="SSF53474">
    <property type="entry name" value="alpha/beta-Hydrolases"/>
    <property type="match status" value="1"/>
</dbReference>
<dbReference type="AlphaFoldDB" id="A0A1X1RMA7"/>
<dbReference type="Proteomes" id="UP000193907">
    <property type="component" value="Unassembled WGS sequence"/>
</dbReference>
<comment type="caution">
    <text evidence="1">The sequence shown here is derived from an EMBL/GenBank/DDBJ whole genome shotgun (WGS) entry which is preliminary data.</text>
</comment>
<organism evidence="1 3">
    <name type="scientific">Mycobacterium celatum</name>
    <dbReference type="NCBI Taxonomy" id="28045"/>
    <lineage>
        <taxon>Bacteria</taxon>
        <taxon>Bacillati</taxon>
        <taxon>Actinomycetota</taxon>
        <taxon>Actinomycetes</taxon>
        <taxon>Mycobacteriales</taxon>
        <taxon>Mycobacteriaceae</taxon>
        <taxon>Mycobacterium</taxon>
    </lineage>
</organism>
<dbReference type="Gene3D" id="3.40.50.1820">
    <property type="entry name" value="alpha/beta hydrolase"/>
    <property type="match status" value="1"/>
</dbReference>
<proteinExistence type="predicted"/>
<reference evidence="2 4" key="2">
    <citation type="journal article" date="2017" name="Infect. Genet. Evol.">
        <title>The new phylogeny of the genus Mycobacterium: The old and the news.</title>
        <authorList>
            <person name="Tortoli E."/>
            <person name="Fedrizzi T."/>
            <person name="Meehan C.J."/>
            <person name="Trovato A."/>
            <person name="Grottola A."/>
            <person name="Giacobazzi E."/>
            <person name="Serpini G.F."/>
            <person name="Tagliazucchi S."/>
            <person name="Fabio A."/>
            <person name="Bettua C."/>
            <person name="Bertorelli R."/>
            <person name="Frascaro F."/>
            <person name="De Sanctis V."/>
            <person name="Pecorari M."/>
            <person name="Jousson O."/>
            <person name="Segata N."/>
            <person name="Cirillo D.M."/>
        </authorList>
    </citation>
    <scope>NUCLEOTIDE SEQUENCE [LARGE SCALE GENOMIC DNA]</scope>
    <source>
        <strain evidence="2 4">NCTC 12882</strain>
    </source>
</reference>
<dbReference type="InterPro" id="IPR029058">
    <property type="entry name" value="AB_hydrolase_fold"/>
</dbReference>
<evidence type="ECO:0000313" key="1">
    <source>
        <dbReference type="EMBL" id="ORV09361.1"/>
    </source>
</evidence>
<evidence type="ECO:0008006" key="5">
    <source>
        <dbReference type="Google" id="ProtNLM"/>
    </source>
</evidence>
<dbReference type="SUPFAM" id="SSF55073">
    <property type="entry name" value="Nucleotide cyclase"/>
    <property type="match status" value="1"/>
</dbReference>
<protein>
    <recommendedName>
        <fullName evidence="5">Guanylate cyclase domain-containing protein</fullName>
    </recommendedName>
</protein>
<dbReference type="Proteomes" id="UP000230971">
    <property type="component" value="Unassembled WGS sequence"/>
</dbReference>
<evidence type="ECO:0000313" key="2">
    <source>
        <dbReference type="EMBL" id="PIB73669.1"/>
    </source>
</evidence>
<evidence type="ECO:0000313" key="3">
    <source>
        <dbReference type="Proteomes" id="UP000193907"/>
    </source>
</evidence>
<keyword evidence="3" id="KW-1185">Reference proteome</keyword>
<gene>
    <name evidence="1" type="ORF">AWB95_17800</name>
    <name evidence="2" type="ORF">CQY23_22730</name>
</gene>
<dbReference type="Gene3D" id="3.30.70.1230">
    <property type="entry name" value="Nucleotide cyclase"/>
    <property type="match status" value="1"/>
</dbReference>
<accession>A0A1X1RMA7</accession>
<dbReference type="EMBL" id="LQOM01000039">
    <property type="protein sequence ID" value="ORV09361.1"/>
    <property type="molecule type" value="Genomic_DNA"/>
</dbReference>
<dbReference type="InterPro" id="IPR029787">
    <property type="entry name" value="Nucleotide_cyclase"/>
</dbReference>
<evidence type="ECO:0000313" key="4">
    <source>
        <dbReference type="Proteomes" id="UP000230971"/>
    </source>
</evidence>